<dbReference type="AlphaFoldDB" id="A0A9P1CG34"/>
<evidence type="ECO:0000256" key="1">
    <source>
        <dbReference type="SAM" id="SignalP"/>
    </source>
</evidence>
<name>A0A9P1CG34_9DINO</name>
<accession>A0A9P1CG34</accession>
<evidence type="ECO:0000313" key="4">
    <source>
        <dbReference type="Proteomes" id="UP001152797"/>
    </source>
</evidence>
<dbReference type="EMBL" id="CAMXCT010001566">
    <property type="protein sequence ID" value="CAI3991244.1"/>
    <property type="molecule type" value="Genomic_DNA"/>
</dbReference>
<dbReference type="OrthoDB" id="10378738at2759"/>
<gene>
    <name evidence="2" type="ORF">C1SCF055_LOCUS18167</name>
</gene>
<keyword evidence="4" id="KW-1185">Reference proteome</keyword>
<reference evidence="2" key="1">
    <citation type="submission" date="2022-10" db="EMBL/GenBank/DDBJ databases">
        <authorList>
            <person name="Chen Y."/>
            <person name="Dougan E. K."/>
            <person name="Chan C."/>
            <person name="Rhodes N."/>
            <person name="Thang M."/>
        </authorList>
    </citation>
    <scope>NUCLEOTIDE SEQUENCE</scope>
</reference>
<dbReference type="EMBL" id="CAMXCT020001566">
    <property type="protein sequence ID" value="CAL1144619.1"/>
    <property type="molecule type" value="Genomic_DNA"/>
</dbReference>
<evidence type="ECO:0000313" key="2">
    <source>
        <dbReference type="EMBL" id="CAI3991244.1"/>
    </source>
</evidence>
<keyword evidence="1" id="KW-0732">Signal</keyword>
<feature type="chain" id="PRO_5043270390" evidence="1">
    <location>
        <begin position="22"/>
        <end position="196"/>
    </location>
</feature>
<reference evidence="3 4" key="2">
    <citation type="submission" date="2024-05" db="EMBL/GenBank/DDBJ databases">
        <authorList>
            <person name="Chen Y."/>
            <person name="Shah S."/>
            <person name="Dougan E. K."/>
            <person name="Thang M."/>
            <person name="Chan C."/>
        </authorList>
    </citation>
    <scope>NUCLEOTIDE SEQUENCE [LARGE SCALE GENOMIC DNA]</scope>
</reference>
<protein>
    <submittedName>
        <fullName evidence="2">Uncharacterized protein</fullName>
    </submittedName>
</protein>
<sequence>APCRMSTLVLVFLIMTAMATAYPTVKKLKTFRQQPRMLRGQQVDTASYQVEFAVCQKDLLDGSHATLFARAMIVPNAPFRKLVAMHNLRLLLKDHLPREKFKHVKEAGSTLYKLDVDGSDHDIEVVFRDVADDAQIANLLFAAMTAAQLDVQERSKHRGRSKDYQELAAARLTKFDYGVQISGFPEGTEWDVVATR</sequence>
<comment type="caution">
    <text evidence="2">The sequence shown here is derived from an EMBL/GenBank/DDBJ whole genome shotgun (WGS) entry which is preliminary data.</text>
</comment>
<organism evidence="2">
    <name type="scientific">Cladocopium goreaui</name>
    <dbReference type="NCBI Taxonomy" id="2562237"/>
    <lineage>
        <taxon>Eukaryota</taxon>
        <taxon>Sar</taxon>
        <taxon>Alveolata</taxon>
        <taxon>Dinophyceae</taxon>
        <taxon>Suessiales</taxon>
        <taxon>Symbiodiniaceae</taxon>
        <taxon>Cladocopium</taxon>
    </lineage>
</organism>
<dbReference type="Proteomes" id="UP001152797">
    <property type="component" value="Unassembled WGS sequence"/>
</dbReference>
<evidence type="ECO:0000313" key="3">
    <source>
        <dbReference type="EMBL" id="CAL4778556.1"/>
    </source>
</evidence>
<dbReference type="EMBL" id="CAMXCT030001566">
    <property type="protein sequence ID" value="CAL4778556.1"/>
    <property type="molecule type" value="Genomic_DNA"/>
</dbReference>
<feature type="signal peptide" evidence="1">
    <location>
        <begin position="1"/>
        <end position="21"/>
    </location>
</feature>
<feature type="non-terminal residue" evidence="2">
    <location>
        <position position="1"/>
    </location>
</feature>
<proteinExistence type="predicted"/>